<dbReference type="EMBL" id="BDQV01000307">
    <property type="protein sequence ID" value="GAY62451.1"/>
    <property type="molecule type" value="Genomic_DNA"/>
</dbReference>
<gene>
    <name evidence="1" type="ORF">CUMW_217890</name>
</gene>
<evidence type="ECO:0000313" key="1">
    <source>
        <dbReference type="EMBL" id="GAY62451.1"/>
    </source>
</evidence>
<evidence type="ECO:0000313" key="2">
    <source>
        <dbReference type="Proteomes" id="UP000236630"/>
    </source>
</evidence>
<comment type="caution">
    <text evidence="1">The sequence shown here is derived from an EMBL/GenBank/DDBJ whole genome shotgun (WGS) entry which is preliminary data.</text>
</comment>
<reference evidence="1 2" key="1">
    <citation type="journal article" date="2017" name="Front. Genet.">
        <title>Draft sequencing of the heterozygous diploid genome of Satsuma (Citrus unshiu Marc.) using a hybrid assembly approach.</title>
        <authorList>
            <person name="Shimizu T."/>
            <person name="Tanizawa Y."/>
            <person name="Mochizuki T."/>
            <person name="Nagasaki H."/>
            <person name="Yoshioka T."/>
            <person name="Toyoda A."/>
            <person name="Fujiyama A."/>
            <person name="Kaminuma E."/>
            <person name="Nakamura Y."/>
        </authorList>
    </citation>
    <scope>NUCLEOTIDE SEQUENCE [LARGE SCALE GENOMIC DNA]</scope>
    <source>
        <strain evidence="2">cv. Miyagawa wase</strain>
    </source>
</reference>
<sequence>MDSKRLSELLRQEMLKLGMGNGLTALDVGMRVMDGEKLNEIGDNGRTLQQEMLELYIKRLELVERVD</sequence>
<dbReference type="AlphaFoldDB" id="A0A2H5QCZ4"/>
<accession>A0A2H5QCZ4</accession>
<protein>
    <submittedName>
        <fullName evidence="1">Uncharacterized protein</fullName>
    </submittedName>
</protein>
<organism evidence="1 2">
    <name type="scientific">Citrus unshiu</name>
    <name type="common">Satsuma mandarin</name>
    <name type="synonym">Citrus nobilis var. unshiu</name>
    <dbReference type="NCBI Taxonomy" id="55188"/>
    <lineage>
        <taxon>Eukaryota</taxon>
        <taxon>Viridiplantae</taxon>
        <taxon>Streptophyta</taxon>
        <taxon>Embryophyta</taxon>
        <taxon>Tracheophyta</taxon>
        <taxon>Spermatophyta</taxon>
        <taxon>Magnoliopsida</taxon>
        <taxon>eudicotyledons</taxon>
        <taxon>Gunneridae</taxon>
        <taxon>Pentapetalae</taxon>
        <taxon>rosids</taxon>
        <taxon>malvids</taxon>
        <taxon>Sapindales</taxon>
        <taxon>Rutaceae</taxon>
        <taxon>Aurantioideae</taxon>
        <taxon>Citrus</taxon>
    </lineage>
</organism>
<proteinExistence type="predicted"/>
<dbReference type="Proteomes" id="UP000236630">
    <property type="component" value="Unassembled WGS sequence"/>
</dbReference>
<keyword evidence="2" id="KW-1185">Reference proteome</keyword>
<name>A0A2H5QCZ4_CITUN</name>